<reference evidence="10 11" key="1">
    <citation type="submission" date="2018-03" db="EMBL/GenBank/DDBJ databases">
        <title>Draft Genome Sequences of the Obligatory Marine Myxobacteria Enhygromyxa salina SWB007.</title>
        <authorList>
            <person name="Poehlein A."/>
            <person name="Moghaddam J.A."/>
            <person name="Harms H."/>
            <person name="Alanjari M."/>
            <person name="Koenig G.M."/>
            <person name="Daniel R."/>
            <person name="Schaeberle T.F."/>
        </authorList>
    </citation>
    <scope>NUCLEOTIDE SEQUENCE [LARGE SCALE GENOMIC DNA]</scope>
    <source>
        <strain evidence="10 11">SWB007</strain>
    </source>
</reference>
<dbReference type="FunFam" id="1.10.287.130:FF:000001">
    <property type="entry name" value="Two-component sensor histidine kinase"/>
    <property type="match status" value="1"/>
</dbReference>
<keyword evidence="6" id="KW-0902">Two-component regulatory system</keyword>
<comment type="caution">
    <text evidence="10">The sequence shown here is derived from an EMBL/GenBank/DDBJ whole genome shotgun (WGS) entry which is preliminary data.</text>
</comment>
<dbReference type="EMBL" id="PVNL01000051">
    <property type="protein sequence ID" value="PRQ07742.1"/>
    <property type="molecule type" value="Genomic_DNA"/>
</dbReference>
<proteinExistence type="predicted"/>
<dbReference type="AlphaFoldDB" id="A0A2S9YRR3"/>
<dbReference type="Pfam" id="PF02518">
    <property type="entry name" value="HATPase_c"/>
    <property type="match status" value="1"/>
</dbReference>
<dbReference type="InterPro" id="IPR036097">
    <property type="entry name" value="HisK_dim/P_sf"/>
</dbReference>
<name>A0A2S9YRR3_9BACT</name>
<dbReference type="FunFam" id="3.30.565.10:FF:000010">
    <property type="entry name" value="Sensor histidine kinase RcsC"/>
    <property type="match status" value="1"/>
</dbReference>
<dbReference type="CDD" id="cd16922">
    <property type="entry name" value="HATPase_EvgS-ArcB-TorS-like"/>
    <property type="match status" value="1"/>
</dbReference>
<protein>
    <recommendedName>
        <fullName evidence="2">histidine kinase</fullName>
        <ecNumber evidence="2">2.7.13.3</ecNumber>
    </recommendedName>
</protein>
<evidence type="ECO:0000256" key="3">
    <source>
        <dbReference type="ARBA" id="ARBA00022553"/>
    </source>
</evidence>
<dbReference type="GO" id="GO:0000155">
    <property type="term" value="F:phosphorelay sensor kinase activity"/>
    <property type="evidence" value="ECO:0007669"/>
    <property type="project" value="InterPro"/>
</dbReference>
<dbReference type="Proteomes" id="UP000238823">
    <property type="component" value="Unassembled WGS sequence"/>
</dbReference>
<feature type="coiled-coil region" evidence="7">
    <location>
        <begin position="170"/>
        <end position="197"/>
    </location>
</feature>
<keyword evidence="7" id="KW-0175">Coiled coil</keyword>
<keyword evidence="5" id="KW-0418">Kinase</keyword>
<evidence type="ECO:0000256" key="8">
    <source>
        <dbReference type="SAM" id="MobiDB-lite"/>
    </source>
</evidence>
<dbReference type="PROSITE" id="PS50109">
    <property type="entry name" value="HIS_KIN"/>
    <property type="match status" value="1"/>
</dbReference>
<gene>
    <name evidence="10" type="primary">pleC</name>
    <name evidence="10" type="ORF">ENSA7_27320</name>
</gene>
<dbReference type="InterPro" id="IPR005467">
    <property type="entry name" value="His_kinase_dom"/>
</dbReference>
<dbReference type="OrthoDB" id="5468627at2"/>
<dbReference type="InterPro" id="IPR004358">
    <property type="entry name" value="Sig_transdc_His_kin-like_C"/>
</dbReference>
<dbReference type="InterPro" id="IPR003661">
    <property type="entry name" value="HisK_dim/P_dom"/>
</dbReference>
<dbReference type="Gene3D" id="1.10.287.130">
    <property type="match status" value="1"/>
</dbReference>
<evidence type="ECO:0000256" key="4">
    <source>
        <dbReference type="ARBA" id="ARBA00022679"/>
    </source>
</evidence>
<dbReference type="CDD" id="cd00082">
    <property type="entry name" value="HisKA"/>
    <property type="match status" value="1"/>
</dbReference>
<keyword evidence="4 10" id="KW-0808">Transferase</keyword>
<feature type="domain" description="Histidine kinase" evidence="9">
    <location>
        <begin position="207"/>
        <end position="441"/>
    </location>
</feature>
<dbReference type="EC" id="2.7.13.3" evidence="2"/>
<dbReference type="SUPFAM" id="SSF47384">
    <property type="entry name" value="Homodimeric domain of signal transducing histidine kinase"/>
    <property type="match status" value="1"/>
</dbReference>
<evidence type="ECO:0000313" key="11">
    <source>
        <dbReference type="Proteomes" id="UP000238823"/>
    </source>
</evidence>
<evidence type="ECO:0000256" key="1">
    <source>
        <dbReference type="ARBA" id="ARBA00000085"/>
    </source>
</evidence>
<sequence>MNGNEAKVEAFGAPDRRPPLERLVRRDDLDRTLTPFLGELFGGIDGMAVFDHEGVLFVQVGASPMQHWEQLPPEALAALRRGGSRKFGLGGHKYVVRPCFAGADRVGSFVVSMPGASSDSETSEPSGAHDNPKPDAEPSPLLVVTDALSGVLGAVLQAGFATWVTSEMHLAASESNHRALQQRNAELERAVAHLREVDQLKSNFLATVSHELRTPLTSIIGFSEMLAKGIAGPLNEEQTEYANTILERGEELLRLITQVLEMSKMEVGTMRLSLASVDLADIVGRAFSAASISADRARVHLVQELDSEIPRVVVDADKIQQVLINLISNAIKFNRPDGCVIVRAELAPMRRPFEEDFFGEETADALRVTVSDTGIGIPEDQLSRIFDAFYQVDSTSTRQHGGAGLGLSIVRKLIEAHGGEAWAESIIGAGTTFHFTLPIADA</sequence>
<dbReference type="PRINTS" id="PR00344">
    <property type="entry name" value="BCTRLSENSOR"/>
</dbReference>
<dbReference type="InterPro" id="IPR003594">
    <property type="entry name" value="HATPase_dom"/>
</dbReference>
<feature type="compositionally biased region" description="Polar residues" evidence="8">
    <location>
        <begin position="115"/>
        <end position="125"/>
    </location>
</feature>
<organism evidence="10 11">
    <name type="scientific">Enhygromyxa salina</name>
    <dbReference type="NCBI Taxonomy" id="215803"/>
    <lineage>
        <taxon>Bacteria</taxon>
        <taxon>Pseudomonadati</taxon>
        <taxon>Myxococcota</taxon>
        <taxon>Polyangia</taxon>
        <taxon>Nannocystales</taxon>
        <taxon>Nannocystaceae</taxon>
        <taxon>Enhygromyxa</taxon>
    </lineage>
</organism>
<dbReference type="PANTHER" id="PTHR43711">
    <property type="entry name" value="TWO-COMPONENT HISTIDINE KINASE"/>
    <property type="match status" value="1"/>
</dbReference>
<dbReference type="SUPFAM" id="SSF55874">
    <property type="entry name" value="ATPase domain of HSP90 chaperone/DNA topoisomerase II/histidine kinase"/>
    <property type="match status" value="1"/>
</dbReference>
<dbReference type="InterPro" id="IPR050736">
    <property type="entry name" value="Sensor_HK_Regulatory"/>
</dbReference>
<evidence type="ECO:0000256" key="7">
    <source>
        <dbReference type="SAM" id="Coils"/>
    </source>
</evidence>
<keyword evidence="3" id="KW-0597">Phosphoprotein</keyword>
<dbReference type="RefSeq" id="WP_106089748.1">
    <property type="nucleotide sequence ID" value="NZ_PVNL01000051.1"/>
</dbReference>
<accession>A0A2S9YRR3</accession>
<evidence type="ECO:0000256" key="5">
    <source>
        <dbReference type="ARBA" id="ARBA00022777"/>
    </source>
</evidence>
<evidence type="ECO:0000259" key="9">
    <source>
        <dbReference type="PROSITE" id="PS50109"/>
    </source>
</evidence>
<dbReference type="SMART" id="SM00388">
    <property type="entry name" value="HisKA"/>
    <property type="match status" value="1"/>
</dbReference>
<evidence type="ECO:0000256" key="2">
    <source>
        <dbReference type="ARBA" id="ARBA00012438"/>
    </source>
</evidence>
<dbReference type="Pfam" id="PF00512">
    <property type="entry name" value="HisKA"/>
    <property type="match status" value="1"/>
</dbReference>
<comment type="catalytic activity">
    <reaction evidence="1">
        <text>ATP + protein L-histidine = ADP + protein N-phospho-L-histidine.</text>
        <dbReference type="EC" id="2.7.13.3"/>
    </reaction>
</comment>
<evidence type="ECO:0000313" key="10">
    <source>
        <dbReference type="EMBL" id="PRQ07742.1"/>
    </source>
</evidence>
<dbReference type="Gene3D" id="3.30.565.10">
    <property type="entry name" value="Histidine kinase-like ATPase, C-terminal domain"/>
    <property type="match status" value="1"/>
</dbReference>
<dbReference type="PANTHER" id="PTHR43711:SF31">
    <property type="entry name" value="HISTIDINE KINASE"/>
    <property type="match status" value="1"/>
</dbReference>
<evidence type="ECO:0000256" key="6">
    <source>
        <dbReference type="ARBA" id="ARBA00023012"/>
    </source>
</evidence>
<dbReference type="InterPro" id="IPR036890">
    <property type="entry name" value="HATPase_C_sf"/>
</dbReference>
<feature type="region of interest" description="Disordered" evidence="8">
    <location>
        <begin position="112"/>
        <end position="140"/>
    </location>
</feature>
<dbReference type="SMART" id="SM00387">
    <property type="entry name" value="HATPase_c"/>
    <property type="match status" value="1"/>
</dbReference>